<sequence>MSASTLETTACPIPAEASTTTDRVAAARMAQRGLRRGTGAYGTRAGLAGPPGPTGCRGARCGRGRGRYCVLDMGDTSAEGVGGHRVHRRGIRSADRRSGPRGAHRCPPFAVT</sequence>
<proteinExistence type="predicted"/>
<reference evidence="2 3" key="1">
    <citation type="journal article" date="2019" name="Int. J. Syst. Evol. Microbiol.">
        <title>The Global Catalogue of Microorganisms (GCM) 10K type strain sequencing project: providing services to taxonomists for standard genome sequencing and annotation.</title>
        <authorList>
            <consortium name="The Broad Institute Genomics Platform"/>
            <consortium name="The Broad Institute Genome Sequencing Center for Infectious Disease"/>
            <person name="Wu L."/>
            <person name="Ma J."/>
        </authorList>
    </citation>
    <scope>NUCLEOTIDE SEQUENCE [LARGE SCALE GENOMIC DNA]</scope>
    <source>
        <strain evidence="2 3">JCM 11269</strain>
    </source>
</reference>
<protein>
    <submittedName>
        <fullName evidence="2">Uncharacterized protein</fullName>
    </submittedName>
</protein>
<evidence type="ECO:0000313" key="2">
    <source>
        <dbReference type="EMBL" id="GAA1010000.1"/>
    </source>
</evidence>
<organism evidence="2 3">
    <name type="scientific">Streptomyces thermogriseus</name>
    <dbReference type="NCBI Taxonomy" id="75292"/>
    <lineage>
        <taxon>Bacteria</taxon>
        <taxon>Bacillati</taxon>
        <taxon>Actinomycetota</taxon>
        <taxon>Actinomycetes</taxon>
        <taxon>Kitasatosporales</taxon>
        <taxon>Streptomycetaceae</taxon>
        <taxon>Streptomyces</taxon>
    </lineage>
</organism>
<name>A0ABN1SZZ2_9ACTN</name>
<feature type="compositionally biased region" description="Low complexity" evidence="1">
    <location>
        <begin position="37"/>
        <end position="56"/>
    </location>
</feature>
<comment type="caution">
    <text evidence="2">The sequence shown here is derived from an EMBL/GenBank/DDBJ whole genome shotgun (WGS) entry which is preliminary data.</text>
</comment>
<feature type="region of interest" description="Disordered" evidence="1">
    <location>
        <begin position="79"/>
        <end position="112"/>
    </location>
</feature>
<keyword evidence="3" id="KW-1185">Reference proteome</keyword>
<accession>A0ABN1SZZ2</accession>
<evidence type="ECO:0000313" key="3">
    <source>
        <dbReference type="Proteomes" id="UP001501072"/>
    </source>
</evidence>
<dbReference type="Proteomes" id="UP001501072">
    <property type="component" value="Unassembled WGS sequence"/>
</dbReference>
<evidence type="ECO:0000256" key="1">
    <source>
        <dbReference type="SAM" id="MobiDB-lite"/>
    </source>
</evidence>
<dbReference type="EMBL" id="BAAAHU010000023">
    <property type="protein sequence ID" value="GAA1010000.1"/>
    <property type="molecule type" value="Genomic_DNA"/>
</dbReference>
<gene>
    <name evidence="2" type="ORF">GCM10009564_26830</name>
</gene>
<feature type="region of interest" description="Disordered" evidence="1">
    <location>
        <begin position="1"/>
        <end position="56"/>
    </location>
</feature>